<accession>I4AIS8</accession>
<dbReference type="STRING" id="880071.Fleli_1436"/>
<dbReference type="PROSITE" id="PS51257">
    <property type="entry name" value="PROKAR_LIPOPROTEIN"/>
    <property type="match status" value="1"/>
</dbReference>
<reference evidence="2" key="1">
    <citation type="submission" date="2012-06" db="EMBL/GenBank/DDBJ databases">
        <title>The complete genome of Flexibacter litoralis DSM 6794.</title>
        <authorList>
            <person name="Lucas S."/>
            <person name="Copeland A."/>
            <person name="Lapidus A."/>
            <person name="Glavina del Rio T."/>
            <person name="Dalin E."/>
            <person name="Tice H."/>
            <person name="Bruce D."/>
            <person name="Goodwin L."/>
            <person name="Pitluck S."/>
            <person name="Peters L."/>
            <person name="Ovchinnikova G."/>
            <person name="Lu M."/>
            <person name="Kyrpides N."/>
            <person name="Mavromatis K."/>
            <person name="Ivanova N."/>
            <person name="Brettin T."/>
            <person name="Detter J.C."/>
            <person name="Han C."/>
            <person name="Larimer F."/>
            <person name="Land M."/>
            <person name="Hauser L."/>
            <person name="Markowitz V."/>
            <person name="Cheng J.-F."/>
            <person name="Hugenholtz P."/>
            <person name="Woyke T."/>
            <person name="Wu D."/>
            <person name="Spring S."/>
            <person name="Lang E."/>
            <person name="Kopitz M."/>
            <person name="Brambilla E."/>
            <person name="Klenk H.-P."/>
            <person name="Eisen J.A."/>
        </authorList>
    </citation>
    <scope>NUCLEOTIDE SEQUENCE [LARGE SCALE GENOMIC DNA]</scope>
    <source>
        <strain evidence="2">ATCC 23117 / DSM 6794 / NBRC 15988 / NCIMB 1366 / Sio-4</strain>
    </source>
</reference>
<evidence type="ECO:0000313" key="2">
    <source>
        <dbReference type="Proteomes" id="UP000006054"/>
    </source>
</evidence>
<gene>
    <name evidence="1" type="ordered locus">Fleli_1436</name>
</gene>
<dbReference type="AlphaFoldDB" id="I4AIS8"/>
<organism evidence="1 2">
    <name type="scientific">Bernardetia litoralis (strain ATCC 23117 / DSM 6794 / NBRC 15988 / NCIMB 1366 / Fx l1 / Sio-4)</name>
    <name type="common">Flexibacter litoralis</name>
    <dbReference type="NCBI Taxonomy" id="880071"/>
    <lineage>
        <taxon>Bacteria</taxon>
        <taxon>Pseudomonadati</taxon>
        <taxon>Bacteroidota</taxon>
        <taxon>Cytophagia</taxon>
        <taxon>Cytophagales</taxon>
        <taxon>Bernardetiaceae</taxon>
        <taxon>Bernardetia</taxon>
    </lineage>
</organism>
<dbReference type="KEGG" id="fli:Fleli_1436"/>
<protein>
    <submittedName>
        <fullName evidence="1">Uncharacterized protein</fullName>
    </submittedName>
</protein>
<proteinExistence type="predicted"/>
<dbReference type="RefSeq" id="WP_014797320.1">
    <property type="nucleotide sequence ID" value="NC_018018.1"/>
</dbReference>
<name>I4AIS8_BERLS</name>
<dbReference type="EMBL" id="CP003345">
    <property type="protein sequence ID" value="AFM03863.1"/>
    <property type="molecule type" value="Genomic_DNA"/>
</dbReference>
<dbReference type="HOGENOM" id="CLU_2934744_0_0_10"/>
<evidence type="ECO:0000313" key="1">
    <source>
        <dbReference type="EMBL" id="AFM03863.1"/>
    </source>
</evidence>
<dbReference type="Proteomes" id="UP000006054">
    <property type="component" value="Chromosome"/>
</dbReference>
<keyword evidence="2" id="KW-1185">Reference proteome</keyword>
<sequence length="60" mass="6674" precursor="true">MNLKKLILLQLTLFFGLAIMVACERNEESALSAAQDVEKDTKKLEVSTYSVTSTTHSINK</sequence>